<dbReference type="GO" id="GO:0046872">
    <property type="term" value="F:metal ion binding"/>
    <property type="evidence" value="ECO:0007669"/>
    <property type="project" value="UniProtKB-KW"/>
</dbReference>
<evidence type="ECO:0000256" key="2">
    <source>
        <dbReference type="ARBA" id="ARBA00003584"/>
    </source>
</evidence>
<dbReference type="InterPro" id="IPR050954">
    <property type="entry name" value="ET_IronSulfur_Cluster-Binding"/>
</dbReference>
<evidence type="ECO:0000256" key="5">
    <source>
        <dbReference type="ARBA" id="ARBA00022723"/>
    </source>
</evidence>
<dbReference type="CDD" id="cd16371">
    <property type="entry name" value="DMSOR_beta_like"/>
    <property type="match status" value="1"/>
</dbReference>
<keyword evidence="8" id="KW-0408">Iron</keyword>
<evidence type="ECO:0000256" key="7">
    <source>
        <dbReference type="ARBA" id="ARBA00022982"/>
    </source>
</evidence>
<dbReference type="PROSITE" id="PS00198">
    <property type="entry name" value="4FE4S_FER_1"/>
    <property type="match status" value="1"/>
</dbReference>
<evidence type="ECO:0000313" key="12">
    <source>
        <dbReference type="Proteomes" id="UP000184268"/>
    </source>
</evidence>
<dbReference type="PANTHER" id="PTHR43177:SF5">
    <property type="entry name" value="ANAEROBIC DIMETHYL SULFOXIDE REDUCTASE CHAIN B-RELATED"/>
    <property type="match status" value="1"/>
</dbReference>
<evidence type="ECO:0000259" key="10">
    <source>
        <dbReference type="PROSITE" id="PS51379"/>
    </source>
</evidence>
<dbReference type="PANTHER" id="PTHR43177">
    <property type="entry name" value="PROTEIN NRFC"/>
    <property type="match status" value="1"/>
</dbReference>
<dbReference type="EMBL" id="FQXG01000006">
    <property type="protein sequence ID" value="SHI03465.1"/>
    <property type="molecule type" value="Genomic_DNA"/>
</dbReference>
<dbReference type="NCBIfam" id="TIGR02951">
    <property type="entry name" value="DMSO_dmsB"/>
    <property type="match status" value="1"/>
</dbReference>
<keyword evidence="6" id="KW-0677">Repeat</keyword>
<keyword evidence="9" id="KW-0411">Iron-sulfur</keyword>
<dbReference type="STRING" id="299255.SAMN02745129_3710"/>
<dbReference type="PROSITE" id="PS51379">
    <property type="entry name" value="4FE4S_FER_2"/>
    <property type="match status" value="2"/>
</dbReference>
<dbReference type="InterPro" id="IPR014297">
    <property type="entry name" value="DMSO_DmsB"/>
</dbReference>
<evidence type="ECO:0000256" key="9">
    <source>
        <dbReference type="ARBA" id="ARBA00023014"/>
    </source>
</evidence>
<dbReference type="GO" id="GO:0051539">
    <property type="term" value="F:4 iron, 4 sulfur cluster binding"/>
    <property type="evidence" value="ECO:0007669"/>
    <property type="project" value="UniProtKB-KW"/>
</dbReference>
<feature type="domain" description="4Fe-4S ferredoxin-type" evidence="10">
    <location>
        <begin position="7"/>
        <end position="37"/>
    </location>
</feature>
<dbReference type="Pfam" id="PF13247">
    <property type="entry name" value="Fer4_11"/>
    <property type="match status" value="1"/>
</dbReference>
<proteinExistence type="predicted"/>
<dbReference type="Pfam" id="PF12800">
    <property type="entry name" value="Fer4_4"/>
    <property type="match status" value="1"/>
</dbReference>
<keyword evidence="7" id="KW-0249">Electron transport</keyword>
<keyword evidence="3" id="KW-0813">Transport</keyword>
<dbReference type="InterPro" id="IPR017900">
    <property type="entry name" value="4Fe4S_Fe_S_CS"/>
</dbReference>
<evidence type="ECO:0000256" key="4">
    <source>
        <dbReference type="ARBA" id="ARBA00022485"/>
    </source>
</evidence>
<dbReference type="SUPFAM" id="SSF54862">
    <property type="entry name" value="4Fe-4S ferredoxins"/>
    <property type="match status" value="1"/>
</dbReference>
<sequence>MNEPKQYGFFIDTSKCSGCKACHVSCKDRSDLPVGVTWRRVYEVGGGQFAEQADGGLENSVFSYYVSVSCNHCDNAACIDRCPTGACYKRREDGLVVIDSGVCIGCGMCANACPYDAPQLDRSRGVMTKCDGCYQRLAEGRQPVCVESCTARALEFAPIDELRSKYGSNADITPLPSSGETAPNLVVKRSQHAHRGGEVLNWFEV</sequence>
<protein>
    <submittedName>
        <fullName evidence="11">Anaerobic dimethyl sulfoxide reductase subunit B (DMSO reductase iron-sulfur subunit)</fullName>
    </submittedName>
</protein>
<evidence type="ECO:0000256" key="1">
    <source>
        <dbReference type="ARBA" id="ARBA00001966"/>
    </source>
</evidence>
<dbReference type="Gene3D" id="3.30.70.20">
    <property type="match status" value="2"/>
</dbReference>
<evidence type="ECO:0000256" key="8">
    <source>
        <dbReference type="ARBA" id="ARBA00023004"/>
    </source>
</evidence>
<dbReference type="OrthoDB" id="9779457at2"/>
<evidence type="ECO:0000256" key="3">
    <source>
        <dbReference type="ARBA" id="ARBA00022448"/>
    </source>
</evidence>
<dbReference type="Proteomes" id="UP000184268">
    <property type="component" value="Unassembled WGS sequence"/>
</dbReference>
<dbReference type="InterPro" id="IPR017896">
    <property type="entry name" value="4Fe4S_Fe-S-bd"/>
</dbReference>
<comment type="function">
    <text evidence="2">Electron transfer subunit of the terminal reductase during anaerobic growth on various sulfoxide and N-oxide compounds.</text>
</comment>
<evidence type="ECO:0000313" key="11">
    <source>
        <dbReference type="EMBL" id="SHI03465.1"/>
    </source>
</evidence>
<reference evidence="11 12" key="1">
    <citation type="submission" date="2016-11" db="EMBL/GenBank/DDBJ databases">
        <authorList>
            <person name="Jaros S."/>
            <person name="Januszkiewicz K."/>
            <person name="Wedrychowicz H."/>
        </authorList>
    </citation>
    <scope>NUCLEOTIDE SEQUENCE [LARGE SCALE GENOMIC DNA]</scope>
    <source>
        <strain evidence="11 12">DSM 16917</strain>
    </source>
</reference>
<keyword evidence="12" id="KW-1185">Reference proteome</keyword>
<organism evidence="11 12">
    <name type="scientific">Ferrimonas marina</name>
    <dbReference type="NCBI Taxonomy" id="299255"/>
    <lineage>
        <taxon>Bacteria</taxon>
        <taxon>Pseudomonadati</taxon>
        <taxon>Pseudomonadota</taxon>
        <taxon>Gammaproteobacteria</taxon>
        <taxon>Alteromonadales</taxon>
        <taxon>Ferrimonadaceae</taxon>
        <taxon>Ferrimonas</taxon>
    </lineage>
</organism>
<dbReference type="RefSeq" id="WP_067659444.1">
    <property type="nucleotide sequence ID" value="NZ_FQXG01000006.1"/>
</dbReference>
<feature type="domain" description="4Fe-4S ferredoxin-type" evidence="10">
    <location>
        <begin position="94"/>
        <end position="123"/>
    </location>
</feature>
<comment type="cofactor">
    <cofactor evidence="1">
        <name>[4Fe-4S] cluster</name>
        <dbReference type="ChEBI" id="CHEBI:49883"/>
    </cofactor>
</comment>
<keyword evidence="5" id="KW-0479">Metal-binding</keyword>
<gene>
    <name evidence="11" type="ORF">SAMN02745129_3710</name>
</gene>
<evidence type="ECO:0000256" key="6">
    <source>
        <dbReference type="ARBA" id="ARBA00022737"/>
    </source>
</evidence>
<keyword evidence="4" id="KW-0004">4Fe-4S</keyword>
<name>A0A1M5XUG7_9GAMM</name>
<accession>A0A1M5XUG7</accession>
<dbReference type="AlphaFoldDB" id="A0A1M5XUG7"/>